<keyword evidence="1" id="KW-0732">Signal</keyword>
<reference evidence="3 4" key="1">
    <citation type="journal article" date="2010" name="Science">
        <title>Genomic analysis of organismal complexity in the multicellular green alga Volvox carteri.</title>
        <authorList>
            <person name="Prochnik S.E."/>
            <person name="Umen J."/>
            <person name="Nedelcu A.M."/>
            <person name="Hallmann A."/>
            <person name="Miller S.M."/>
            <person name="Nishii I."/>
            <person name="Ferris P."/>
            <person name="Kuo A."/>
            <person name="Mitros T."/>
            <person name="Fritz-Laylin L.K."/>
            <person name="Hellsten U."/>
            <person name="Chapman J."/>
            <person name="Simakov O."/>
            <person name="Rensing S.A."/>
            <person name="Terry A."/>
            <person name="Pangilinan J."/>
            <person name="Kapitonov V."/>
            <person name="Jurka J."/>
            <person name="Salamov A."/>
            <person name="Shapiro H."/>
            <person name="Schmutz J."/>
            <person name="Grimwood J."/>
            <person name="Lindquist E."/>
            <person name="Lucas S."/>
            <person name="Grigoriev I.V."/>
            <person name="Schmitt R."/>
            <person name="Kirk D."/>
            <person name="Rokhsar D.S."/>
        </authorList>
    </citation>
    <scope>NUCLEOTIDE SEQUENCE [LARGE SCALE GENOMIC DNA]</scope>
    <source>
        <strain evidence="4">f. Nagariensis / Eve</strain>
    </source>
</reference>
<accession>D8TR52</accession>
<dbReference type="Pfam" id="PF03407">
    <property type="entry name" value="Nucleotid_trans"/>
    <property type="match status" value="1"/>
</dbReference>
<feature type="signal peptide" evidence="1">
    <location>
        <begin position="1"/>
        <end position="20"/>
    </location>
</feature>
<keyword evidence="4" id="KW-1185">Reference proteome</keyword>
<organism evidence="4">
    <name type="scientific">Volvox carteri f. nagariensis</name>
    <dbReference type="NCBI Taxonomy" id="3068"/>
    <lineage>
        <taxon>Eukaryota</taxon>
        <taxon>Viridiplantae</taxon>
        <taxon>Chlorophyta</taxon>
        <taxon>core chlorophytes</taxon>
        <taxon>Chlorophyceae</taxon>
        <taxon>CS clade</taxon>
        <taxon>Chlamydomonadales</taxon>
        <taxon>Volvocaceae</taxon>
        <taxon>Volvox</taxon>
    </lineage>
</organism>
<dbReference type="KEGG" id="vcn:VOLCADRAFT_89227"/>
<dbReference type="PANTHER" id="PTHR47032:SF1">
    <property type="entry name" value="UDP-D-XYLOSE:L-FUCOSE ALPHA-1,3-D-XYLOSYLTRANSFERASE-RELATED"/>
    <property type="match status" value="1"/>
</dbReference>
<sequence>MLRTFLAAFVLGVLLAQIAAAKHPARHVSQMIQAHFIRHGVRLPSHAFTKALREAAIDISHLNCHSSTLVIVAMANEEALKLTVPLFLRSLKRVKVSGGKNAGETFDARLVVVAWSLDSLKMCIDLQRNFSHQCVRDAQHFPGKESFGFHSDGFHALGFAKVKYILNSLSAGHDVLFLDADVQLLRDPVPYIYQRDGDMFVMMEKCLVYNVSRPITFRRSEPDVWIPPLNIGSLYFKATAGVTRCVYNWIWDMYGQVPNRAHVWDQVGMSGGMSGVTSSQAVVG</sequence>
<dbReference type="GO" id="GO:0005794">
    <property type="term" value="C:Golgi apparatus"/>
    <property type="evidence" value="ECO:0007669"/>
    <property type="project" value="TreeGrafter"/>
</dbReference>
<feature type="chain" id="PRO_5003123783" description="Nucleotide-diphospho-sugar transferase domain-containing protein" evidence="1">
    <location>
        <begin position="21"/>
        <end position="284"/>
    </location>
</feature>
<dbReference type="Proteomes" id="UP000001058">
    <property type="component" value="Unassembled WGS sequence"/>
</dbReference>
<protein>
    <recommendedName>
        <fullName evidence="2">Nucleotide-diphospho-sugar transferase domain-containing protein</fullName>
    </recommendedName>
</protein>
<evidence type="ECO:0000313" key="4">
    <source>
        <dbReference type="Proteomes" id="UP000001058"/>
    </source>
</evidence>
<feature type="domain" description="Nucleotide-diphospho-sugar transferase" evidence="2">
    <location>
        <begin position="109"/>
        <end position="249"/>
    </location>
</feature>
<name>D8TR52_VOLCA</name>
<dbReference type="RefSeq" id="XP_002948896.1">
    <property type="nucleotide sequence ID" value="XM_002948850.1"/>
</dbReference>
<dbReference type="EMBL" id="GL378332">
    <property type="protein sequence ID" value="EFJ50276.1"/>
    <property type="molecule type" value="Genomic_DNA"/>
</dbReference>
<dbReference type="OrthoDB" id="523104at2759"/>
<dbReference type="eggNOG" id="ENOG502SWHA">
    <property type="taxonomic scope" value="Eukaryota"/>
</dbReference>
<dbReference type="GeneID" id="9623601"/>
<proteinExistence type="predicted"/>
<evidence type="ECO:0000259" key="2">
    <source>
        <dbReference type="Pfam" id="PF03407"/>
    </source>
</evidence>
<dbReference type="InterPro" id="IPR052636">
    <property type="entry name" value="UDP-D-xylose:L-fucose_XylT"/>
</dbReference>
<gene>
    <name evidence="3" type="ORF">VOLCADRAFT_89227</name>
</gene>
<evidence type="ECO:0000256" key="1">
    <source>
        <dbReference type="SAM" id="SignalP"/>
    </source>
</evidence>
<dbReference type="InterPro" id="IPR005069">
    <property type="entry name" value="Nucl-diP-sugar_transferase"/>
</dbReference>
<dbReference type="InParanoid" id="D8TR52"/>
<dbReference type="GO" id="GO:0016757">
    <property type="term" value="F:glycosyltransferase activity"/>
    <property type="evidence" value="ECO:0007669"/>
    <property type="project" value="TreeGrafter"/>
</dbReference>
<dbReference type="AlphaFoldDB" id="D8TR52"/>
<dbReference type="PANTHER" id="PTHR47032">
    <property type="entry name" value="UDP-D-XYLOSE:L-FUCOSE ALPHA-1,3-D-XYLOSYLTRANSFERASE-RELATED"/>
    <property type="match status" value="1"/>
</dbReference>
<evidence type="ECO:0000313" key="3">
    <source>
        <dbReference type="EMBL" id="EFJ50276.1"/>
    </source>
</evidence>